<evidence type="ECO:0000256" key="6">
    <source>
        <dbReference type="ARBA" id="ARBA00022692"/>
    </source>
</evidence>
<evidence type="ECO:0000256" key="2">
    <source>
        <dbReference type="ARBA" id="ARBA00004162"/>
    </source>
</evidence>
<evidence type="ECO:0000256" key="8">
    <source>
        <dbReference type="ARBA" id="ARBA00022989"/>
    </source>
</evidence>
<keyword evidence="11" id="KW-0966">Cell projection</keyword>
<evidence type="ECO:0000313" key="11">
    <source>
        <dbReference type="EMBL" id="AHY44853.1"/>
    </source>
</evidence>
<evidence type="ECO:0000256" key="7">
    <source>
        <dbReference type="ARBA" id="ARBA00022779"/>
    </source>
</evidence>
<dbReference type="EMBL" id="CP007509">
    <property type="protein sequence ID" value="AHY44853.1"/>
    <property type="molecule type" value="Genomic_DNA"/>
</dbReference>
<evidence type="ECO:0000256" key="4">
    <source>
        <dbReference type="ARBA" id="ARBA00022475"/>
    </source>
</evidence>
<keyword evidence="6 10" id="KW-0812">Transmembrane</keyword>
<dbReference type="GO" id="GO:0005886">
    <property type="term" value="C:plasma membrane"/>
    <property type="evidence" value="ECO:0007669"/>
    <property type="project" value="UniProtKB-SubCell"/>
</dbReference>
<keyword evidence="10" id="KW-0997">Cell inner membrane</keyword>
<evidence type="ECO:0000256" key="9">
    <source>
        <dbReference type="ARBA" id="ARBA00023136"/>
    </source>
</evidence>
<keyword evidence="7 10" id="KW-0283">Flagellar rotation</keyword>
<gene>
    <name evidence="11" type="ORF">UIB01_21185</name>
</gene>
<keyword evidence="9 10" id="KW-0472">Membrane</keyword>
<keyword evidence="5 10" id="KW-0145">Chemotaxis</keyword>
<organism evidence="11 12">
    <name type="scientific">Stutzerimonas stutzeri</name>
    <name type="common">Pseudomonas stutzeri</name>
    <dbReference type="NCBI Taxonomy" id="316"/>
    <lineage>
        <taxon>Bacteria</taxon>
        <taxon>Pseudomonadati</taxon>
        <taxon>Pseudomonadota</taxon>
        <taxon>Gammaproteobacteria</taxon>
        <taxon>Pseudomonadales</taxon>
        <taxon>Pseudomonadaceae</taxon>
        <taxon>Stutzerimonas</taxon>
    </lineage>
</organism>
<proteinExistence type="inferred from homology"/>
<feature type="transmembrane region" description="Helical" evidence="10">
    <location>
        <begin position="6"/>
        <end position="29"/>
    </location>
</feature>
<dbReference type="GO" id="GO:0009425">
    <property type="term" value="C:bacterial-type flagellum basal body"/>
    <property type="evidence" value="ECO:0007669"/>
    <property type="project" value="InterPro"/>
</dbReference>
<keyword evidence="11" id="KW-0969">Cilium</keyword>
<evidence type="ECO:0000313" key="12">
    <source>
        <dbReference type="Proteomes" id="UP000025238"/>
    </source>
</evidence>
<reference evidence="11 12" key="1">
    <citation type="submission" date="2014-03" db="EMBL/GenBank/DDBJ databases">
        <title>Complete genome sequence of Pseudomonas stutzeri 19SMN4.</title>
        <authorList>
            <person name="Brunet-Galmes I."/>
            <person name="Nogales B."/>
            <person name="Busquets A."/>
            <person name="Pena A."/>
            <person name="Gomila M."/>
            <person name="Garcia-Valdes E."/>
            <person name="Lalucat J."/>
            <person name="Bennasar A."/>
            <person name="Bosch R."/>
        </authorList>
    </citation>
    <scope>NUCLEOTIDE SEQUENCE [LARGE SCALE GENOMIC DNA]</scope>
    <source>
        <strain evidence="11 12">19SMN4</strain>
    </source>
</reference>
<comment type="subcellular location">
    <subcellularLocation>
        <location evidence="10">Cell inner membrane</location>
    </subcellularLocation>
    <subcellularLocation>
        <location evidence="2">Cell membrane</location>
        <topology evidence="2">Single-pass membrane protein</topology>
    </subcellularLocation>
</comment>
<dbReference type="InterPro" id="IPR005503">
    <property type="entry name" value="FliL"/>
</dbReference>
<evidence type="ECO:0000256" key="1">
    <source>
        <dbReference type="ARBA" id="ARBA00002254"/>
    </source>
</evidence>
<dbReference type="PATRIC" id="fig|316.97.peg.4240"/>
<accession>A0A023WXN0</accession>
<evidence type="ECO:0000256" key="3">
    <source>
        <dbReference type="ARBA" id="ARBA00008281"/>
    </source>
</evidence>
<dbReference type="OrthoDB" id="7030830at2"/>
<sequence length="149" mass="16421">MSTPRLVLLMLLLNVVTVAGGVGAAYWLLKPGMVGGDVVAETIEPVEYQFYPVSKVIVSLRGDGRERYFVLDLALQAEASDEPKNFEQVEPLVRNSVVSYLSGLEFADLRAMPIGELQTRLEEALFADFASKKAVAPFHHVLVNKMIVQ</sequence>
<protein>
    <recommendedName>
        <fullName evidence="10">Flagellar protein FliL</fullName>
    </recommendedName>
</protein>
<keyword evidence="4" id="KW-1003">Cell membrane</keyword>
<dbReference type="AlphaFoldDB" id="A0A023WXN0"/>
<dbReference type="Proteomes" id="UP000025238">
    <property type="component" value="Chromosome"/>
</dbReference>
<dbReference type="Pfam" id="PF03748">
    <property type="entry name" value="FliL"/>
    <property type="match status" value="1"/>
</dbReference>
<evidence type="ECO:0000256" key="5">
    <source>
        <dbReference type="ARBA" id="ARBA00022500"/>
    </source>
</evidence>
<comment type="function">
    <text evidence="1 10">Controls the rotational direction of flagella during chemotaxis.</text>
</comment>
<evidence type="ECO:0000256" key="10">
    <source>
        <dbReference type="RuleBase" id="RU364125"/>
    </source>
</evidence>
<dbReference type="GO" id="GO:0006935">
    <property type="term" value="P:chemotaxis"/>
    <property type="evidence" value="ECO:0007669"/>
    <property type="project" value="UniProtKB-KW"/>
</dbReference>
<dbReference type="GO" id="GO:0071973">
    <property type="term" value="P:bacterial-type flagellum-dependent cell motility"/>
    <property type="evidence" value="ECO:0007669"/>
    <property type="project" value="InterPro"/>
</dbReference>
<keyword evidence="11" id="KW-0282">Flagellum</keyword>
<comment type="similarity">
    <text evidence="3 10">Belongs to the FliL family.</text>
</comment>
<dbReference type="KEGG" id="pstu:UIB01_21185"/>
<name>A0A023WXN0_STUST</name>
<keyword evidence="8 10" id="KW-1133">Transmembrane helix</keyword>